<dbReference type="STRING" id="1123265.GCA_000686625_04567"/>
<keyword evidence="4" id="KW-0012">Acyltransferase</keyword>
<comment type="cofactor">
    <cofactor evidence="1">
        <name>pyridoxal 5'-phosphate</name>
        <dbReference type="ChEBI" id="CHEBI:597326"/>
    </cofactor>
</comment>
<dbReference type="InterPro" id="IPR004839">
    <property type="entry name" value="Aminotransferase_I/II_large"/>
</dbReference>
<gene>
    <name evidence="4" type="primary">bioF_1</name>
    <name evidence="4" type="ORF">NCTC11429_01634</name>
</gene>
<name>A0A4U9UR22_9SPHI</name>
<keyword evidence="2 4" id="KW-0808">Transferase</keyword>
<dbReference type="EMBL" id="LR590484">
    <property type="protein sequence ID" value="VTR36136.1"/>
    <property type="molecule type" value="Genomic_DNA"/>
</dbReference>
<dbReference type="Gene3D" id="3.90.1150.10">
    <property type="entry name" value="Aspartate Aminotransferase, domain 1"/>
    <property type="match status" value="1"/>
</dbReference>
<dbReference type="InterPro" id="IPR015422">
    <property type="entry name" value="PyrdxlP-dep_Trfase_small"/>
</dbReference>
<dbReference type="GO" id="GO:0030170">
    <property type="term" value="F:pyridoxal phosphate binding"/>
    <property type="evidence" value="ECO:0007669"/>
    <property type="project" value="InterPro"/>
</dbReference>
<proteinExistence type="predicted"/>
<evidence type="ECO:0000259" key="3">
    <source>
        <dbReference type="Pfam" id="PF00155"/>
    </source>
</evidence>
<organism evidence="4 5">
    <name type="scientific">Sphingobacterium thalpophilum</name>
    <dbReference type="NCBI Taxonomy" id="259"/>
    <lineage>
        <taxon>Bacteria</taxon>
        <taxon>Pseudomonadati</taxon>
        <taxon>Bacteroidota</taxon>
        <taxon>Sphingobacteriia</taxon>
        <taxon>Sphingobacteriales</taxon>
        <taxon>Sphingobacteriaceae</taxon>
        <taxon>Sphingobacterium</taxon>
    </lineage>
</organism>
<evidence type="ECO:0000256" key="2">
    <source>
        <dbReference type="ARBA" id="ARBA00022679"/>
    </source>
</evidence>
<dbReference type="Proteomes" id="UP000308196">
    <property type="component" value="Chromosome"/>
</dbReference>
<reference evidence="4 5" key="1">
    <citation type="submission" date="2019-05" db="EMBL/GenBank/DDBJ databases">
        <authorList>
            <consortium name="Pathogen Informatics"/>
        </authorList>
    </citation>
    <scope>NUCLEOTIDE SEQUENCE [LARGE SCALE GENOMIC DNA]</scope>
    <source>
        <strain evidence="4 5">NCTC11429</strain>
    </source>
</reference>
<dbReference type="SUPFAM" id="SSF53383">
    <property type="entry name" value="PLP-dependent transferases"/>
    <property type="match status" value="1"/>
</dbReference>
<feature type="domain" description="Aminotransferase class I/classII large" evidence="3">
    <location>
        <begin position="151"/>
        <end position="365"/>
    </location>
</feature>
<evidence type="ECO:0000313" key="4">
    <source>
        <dbReference type="EMBL" id="VTR36136.1"/>
    </source>
</evidence>
<dbReference type="InterPro" id="IPR015424">
    <property type="entry name" value="PyrdxlP-dep_Trfase"/>
</dbReference>
<evidence type="ECO:0000256" key="1">
    <source>
        <dbReference type="ARBA" id="ARBA00001933"/>
    </source>
</evidence>
<dbReference type="AlphaFoldDB" id="A0A4U9UR22"/>
<dbReference type="EC" id="2.3.1.47" evidence="4"/>
<sequence length="374" mass="41815">MRNIECNNWSLPCRQKVLLMRILQMTDFTKLNQPTGRTIYLDGREYLFFGGTSYLGLATNPEYTELFIEGLKRYGINNGTSRSNNVQQAIFDEAEQYAAQRFGFEYSLLLSSGYLAAQFVVKALSAEGELLYAPSCHPSLWKNQNPDVSGNFENWGKQTVDYINQASETSFVIISNSLDNMTPMRYDFSIFSRISKEKKVVLLLDDSHGIGVLYKDGLSLLPQDLPEGNIELIVVASLAKGLATDAGLILANKKRIEAFRRSNFYTGASPSSPAALHAFVYGEHIYRQQFDRLQANILHFANVSAGKCNLKSIPHFPVFSSQDTGLYTRLVEAGILVSSFPYPLPTDPLLNRIVINAHHKPEDLELLGKAMSIS</sequence>
<accession>A0A4U9UR22</accession>
<dbReference type="InterPro" id="IPR015421">
    <property type="entry name" value="PyrdxlP-dep_Trfase_major"/>
</dbReference>
<dbReference type="GO" id="GO:0008710">
    <property type="term" value="F:8-amino-7-oxononanoate synthase activity"/>
    <property type="evidence" value="ECO:0007669"/>
    <property type="project" value="UniProtKB-EC"/>
</dbReference>
<dbReference type="InterPro" id="IPR050087">
    <property type="entry name" value="AON_synthase_class-II"/>
</dbReference>
<dbReference type="Gene3D" id="3.40.640.10">
    <property type="entry name" value="Type I PLP-dependent aspartate aminotransferase-like (Major domain)"/>
    <property type="match status" value="1"/>
</dbReference>
<dbReference type="Pfam" id="PF00155">
    <property type="entry name" value="Aminotran_1_2"/>
    <property type="match status" value="1"/>
</dbReference>
<evidence type="ECO:0000313" key="5">
    <source>
        <dbReference type="Proteomes" id="UP000308196"/>
    </source>
</evidence>
<protein>
    <submittedName>
        <fullName evidence="4">8-amino-7-oxononanoate synthase</fullName>
        <ecNumber evidence="4">2.3.1.47</ecNumber>
    </submittedName>
</protein>
<dbReference type="KEGG" id="stha:NCTC11429_01634"/>
<dbReference type="PANTHER" id="PTHR13693">
    <property type="entry name" value="CLASS II AMINOTRANSFERASE/8-AMINO-7-OXONONANOATE SYNTHASE"/>
    <property type="match status" value="1"/>
</dbReference>